<dbReference type="STRING" id="43989.cce_4800"/>
<dbReference type="eggNOG" id="COG1672">
    <property type="taxonomic scope" value="Bacteria"/>
</dbReference>
<proteinExistence type="predicted"/>
<dbReference type="InterPro" id="IPR014951">
    <property type="entry name" value="DUF1822"/>
</dbReference>
<gene>
    <name evidence="1" type="ordered locus">cce_4800</name>
</gene>
<accession>B1X1Y7</accession>
<reference evidence="1 2" key="1">
    <citation type="journal article" date="2008" name="Proc. Natl. Acad. Sci. U.S.A.">
        <title>The genome of Cyanothece 51142, a unicellular diazotrophic cyanobacterium important in the marine nitrogen cycle.</title>
        <authorList>
            <person name="Welsh E.A."/>
            <person name="Liberton M."/>
            <person name="Stoeckel J."/>
            <person name="Loh T."/>
            <person name="Elvitigala T."/>
            <person name="Wang C."/>
            <person name="Wollam A."/>
            <person name="Fulton R.S."/>
            <person name="Clifton S.W."/>
            <person name="Jacobs J.M."/>
            <person name="Aurora R."/>
            <person name="Ghosh B.K."/>
            <person name="Sherman L.A."/>
            <person name="Smith R.D."/>
            <person name="Wilson R.K."/>
            <person name="Pakrasi H.B."/>
        </authorList>
    </citation>
    <scope>NUCLEOTIDE SEQUENCE [LARGE SCALE GENOMIC DNA]</scope>
    <source>
        <strain evidence="2">ATCC 51142 / BH68</strain>
    </source>
</reference>
<dbReference type="HOGENOM" id="CLU_796238_0_0_3"/>
<protein>
    <recommendedName>
        <fullName evidence="3">DUF1822 family protein</fullName>
    </recommendedName>
</protein>
<sequence length="348" mass="40251">MRNSTMEMNENQPKNSLTLRGTTEAFEYLQQLWQSGELEKLLGVSITNIRLKTISQTNKWENLSQWFQNSFGENWQPVETISAFAWRSNTSQETTSVTRAKLINLTQDFIIFCVTIQSIDFDHYNIHLQILSSDDKKALPEQLKLSLLDEAGNLIKQVSTQSQDNLIQLQLSSELGDQFITKIEVNSINFKEYFSINSLEENIVNTSSTVQLIPQTNTQLDKWFSGQFFHDWKPTKFTTEKEDDSEVSGIKQISLTPDITLTLEIRQQRIAQNKLELHLRISKINKSIYLPKKLELMILDQSNHKIPNLAAKADEDHWLQLKFTASPGDNFKIYLKLEHSNFLESFIV</sequence>
<evidence type="ECO:0000313" key="2">
    <source>
        <dbReference type="Proteomes" id="UP000001203"/>
    </source>
</evidence>
<dbReference type="KEGG" id="cyt:cce_4800"/>
<dbReference type="AlphaFoldDB" id="B1X1Y7"/>
<name>B1X1Y7_CROS5</name>
<evidence type="ECO:0008006" key="3">
    <source>
        <dbReference type="Google" id="ProtNLM"/>
    </source>
</evidence>
<dbReference type="EMBL" id="CP000807">
    <property type="protein sequence ID" value="ACB54148.1"/>
    <property type="molecule type" value="Genomic_DNA"/>
</dbReference>
<dbReference type="OrthoDB" id="512705at2"/>
<organism evidence="1 2">
    <name type="scientific">Crocosphaera subtropica (strain ATCC 51142 / BH68)</name>
    <name type="common">Cyanothece sp. (strain ATCC 51142)</name>
    <dbReference type="NCBI Taxonomy" id="43989"/>
    <lineage>
        <taxon>Bacteria</taxon>
        <taxon>Bacillati</taxon>
        <taxon>Cyanobacteriota</taxon>
        <taxon>Cyanophyceae</taxon>
        <taxon>Oscillatoriophycideae</taxon>
        <taxon>Chroococcales</taxon>
        <taxon>Aphanothecaceae</taxon>
        <taxon>Crocosphaera</taxon>
        <taxon>Crocosphaera subtropica</taxon>
    </lineage>
</organism>
<evidence type="ECO:0000313" key="1">
    <source>
        <dbReference type="EMBL" id="ACB54148.1"/>
    </source>
</evidence>
<keyword evidence="2" id="KW-1185">Reference proteome</keyword>
<dbReference type="Proteomes" id="UP000001203">
    <property type="component" value="Chromosome linear"/>
</dbReference>
<dbReference type="Pfam" id="PF08852">
    <property type="entry name" value="DUF1822"/>
    <property type="match status" value="2"/>
</dbReference>